<keyword evidence="1" id="KW-0175">Coiled coil</keyword>
<evidence type="ECO:0000313" key="3">
    <source>
        <dbReference type="EMBL" id="ONK65432.1"/>
    </source>
</evidence>
<evidence type="ECO:0000256" key="1">
    <source>
        <dbReference type="SAM" id="Coils"/>
    </source>
</evidence>
<organism evidence="3 4">
    <name type="scientific">Asparagus officinalis</name>
    <name type="common">Garden asparagus</name>
    <dbReference type="NCBI Taxonomy" id="4686"/>
    <lineage>
        <taxon>Eukaryota</taxon>
        <taxon>Viridiplantae</taxon>
        <taxon>Streptophyta</taxon>
        <taxon>Embryophyta</taxon>
        <taxon>Tracheophyta</taxon>
        <taxon>Spermatophyta</taxon>
        <taxon>Magnoliopsida</taxon>
        <taxon>Liliopsida</taxon>
        <taxon>Asparagales</taxon>
        <taxon>Asparagaceae</taxon>
        <taxon>Asparagoideae</taxon>
        <taxon>Asparagus</taxon>
    </lineage>
</organism>
<gene>
    <name evidence="3" type="ORF">A4U43_C07F37060</name>
</gene>
<proteinExistence type="predicted"/>
<accession>A0A5P1EHR1</accession>
<name>A0A5P1EHR1_ASPOF</name>
<keyword evidence="4" id="KW-1185">Reference proteome</keyword>
<reference evidence="4" key="1">
    <citation type="journal article" date="2017" name="Nat. Commun.">
        <title>The asparagus genome sheds light on the origin and evolution of a young Y chromosome.</title>
        <authorList>
            <person name="Harkess A."/>
            <person name="Zhou J."/>
            <person name="Xu C."/>
            <person name="Bowers J.E."/>
            <person name="Van der Hulst R."/>
            <person name="Ayyampalayam S."/>
            <person name="Mercati F."/>
            <person name="Riccardi P."/>
            <person name="McKain M.R."/>
            <person name="Kakrana A."/>
            <person name="Tang H."/>
            <person name="Ray J."/>
            <person name="Groenendijk J."/>
            <person name="Arikit S."/>
            <person name="Mathioni S.M."/>
            <person name="Nakano M."/>
            <person name="Shan H."/>
            <person name="Telgmann-Rauber A."/>
            <person name="Kanno A."/>
            <person name="Yue Z."/>
            <person name="Chen H."/>
            <person name="Li W."/>
            <person name="Chen Y."/>
            <person name="Xu X."/>
            <person name="Zhang Y."/>
            <person name="Luo S."/>
            <person name="Chen H."/>
            <person name="Gao J."/>
            <person name="Mao Z."/>
            <person name="Pires J.C."/>
            <person name="Luo M."/>
            <person name="Kudrna D."/>
            <person name="Wing R.A."/>
            <person name="Meyers B.C."/>
            <person name="Yi K."/>
            <person name="Kong H."/>
            <person name="Lavrijsen P."/>
            <person name="Sunseri F."/>
            <person name="Falavigna A."/>
            <person name="Ye Y."/>
            <person name="Leebens-Mack J.H."/>
            <person name="Chen G."/>
        </authorList>
    </citation>
    <scope>NUCLEOTIDE SEQUENCE [LARGE SCALE GENOMIC DNA]</scope>
    <source>
        <strain evidence="4">cv. DH0086</strain>
    </source>
</reference>
<protein>
    <submittedName>
        <fullName evidence="3">Uncharacterized protein</fullName>
    </submittedName>
</protein>
<feature type="region of interest" description="Disordered" evidence="2">
    <location>
        <begin position="160"/>
        <end position="182"/>
    </location>
</feature>
<evidence type="ECO:0000313" key="4">
    <source>
        <dbReference type="Proteomes" id="UP000243459"/>
    </source>
</evidence>
<dbReference type="GO" id="GO:0035145">
    <property type="term" value="C:exon-exon junction complex"/>
    <property type="evidence" value="ECO:0007669"/>
    <property type="project" value="TreeGrafter"/>
</dbReference>
<feature type="compositionally biased region" description="Low complexity" evidence="2">
    <location>
        <begin position="160"/>
        <end position="170"/>
    </location>
</feature>
<dbReference type="PANTHER" id="PTHR22959">
    <property type="entry name" value="PYM PROTEIN"/>
    <property type="match status" value="1"/>
</dbReference>
<sequence>MEGGHQLSPLLRPQKKGREIGPHSPAHGPSESHQGNPVPLRPSGRSRNLPVLKAPSHKIYAVAGLQLCLLSTTGFLWTSDSATGKEILLLMYASFHLYPNSFFENLIKQSDFQATLASSDDKGKDLDQAQSGKLKTENPVDIQRLGNVETVTNQISNLSVSSAAEVPSPSTDQIETSKNEDVGQDIDKRIRALKKKIRLAEAQLKGDQQNMKPEQLEKLSKIEGWCKELKALEDKKANKVS</sequence>
<dbReference type="GO" id="GO:1903259">
    <property type="term" value="P:exon-exon junction complex disassembly"/>
    <property type="evidence" value="ECO:0007669"/>
    <property type="project" value="InterPro"/>
</dbReference>
<dbReference type="EMBL" id="CM007387">
    <property type="protein sequence ID" value="ONK65432.1"/>
    <property type="molecule type" value="Genomic_DNA"/>
</dbReference>
<dbReference type="InterPro" id="IPR039333">
    <property type="entry name" value="PYM1"/>
</dbReference>
<dbReference type="GO" id="GO:0005737">
    <property type="term" value="C:cytoplasm"/>
    <property type="evidence" value="ECO:0007669"/>
    <property type="project" value="TreeGrafter"/>
</dbReference>
<dbReference type="PANTHER" id="PTHR22959:SF0">
    <property type="entry name" value="PARTNER OF Y14 AND MAGO"/>
    <property type="match status" value="1"/>
</dbReference>
<dbReference type="Gramene" id="ONK65432">
    <property type="protein sequence ID" value="ONK65432"/>
    <property type="gene ID" value="A4U43_C07F37060"/>
</dbReference>
<evidence type="ECO:0000256" key="2">
    <source>
        <dbReference type="SAM" id="MobiDB-lite"/>
    </source>
</evidence>
<feature type="coiled-coil region" evidence="1">
    <location>
        <begin position="183"/>
        <end position="210"/>
    </location>
</feature>
<dbReference type="GO" id="GO:0003723">
    <property type="term" value="F:RNA binding"/>
    <property type="evidence" value="ECO:0007669"/>
    <property type="project" value="TreeGrafter"/>
</dbReference>
<feature type="region of interest" description="Disordered" evidence="2">
    <location>
        <begin position="1"/>
        <end position="49"/>
    </location>
</feature>
<dbReference type="Proteomes" id="UP000243459">
    <property type="component" value="Chromosome 7"/>
</dbReference>
<dbReference type="AlphaFoldDB" id="A0A5P1EHR1"/>